<protein>
    <recommendedName>
        <fullName evidence="3">Outer membrane protein beta-barrel domain-containing protein</fullName>
    </recommendedName>
</protein>
<reference evidence="1 2" key="1">
    <citation type="submission" date="2019-12" db="EMBL/GenBank/DDBJ databases">
        <title>Chitinophaga sp. strain ysch24 (GDMCC 1.1355), whole genome shotgun sequence.</title>
        <authorList>
            <person name="Zhang X."/>
        </authorList>
    </citation>
    <scope>NUCLEOTIDE SEQUENCE [LARGE SCALE GENOMIC DNA]</scope>
    <source>
        <strain evidence="2">ysch24</strain>
    </source>
</reference>
<sequence length="201" mass="21963">MRTIILFATIFLATLEISFAQHFSHGAGAGFFVEDAGATDVKASFALTYSPRFNFAETENTSLSIGVPLSAGFSGSYSAGYSSSYGYYEDNNVGYMVNVPLLFSFNIGAGAVKGNRSRMGFFIGAGYAYHVGTADYTFTDEYGYDWKDSRSESTTGPAGNFGIRIAVGSRKRHNIEIRTSYMKGITNYKPDIFGMNCLFNF</sequence>
<name>A0A7K1TZJ1_9BACT</name>
<comment type="caution">
    <text evidence="1">The sequence shown here is derived from an EMBL/GenBank/DDBJ whole genome shotgun (WGS) entry which is preliminary data.</text>
</comment>
<evidence type="ECO:0000313" key="2">
    <source>
        <dbReference type="Proteomes" id="UP000461730"/>
    </source>
</evidence>
<gene>
    <name evidence="1" type="ORF">GO493_04235</name>
</gene>
<dbReference type="EMBL" id="WRXN01000001">
    <property type="protein sequence ID" value="MVT07460.1"/>
    <property type="molecule type" value="Genomic_DNA"/>
</dbReference>
<evidence type="ECO:0008006" key="3">
    <source>
        <dbReference type="Google" id="ProtNLM"/>
    </source>
</evidence>
<accession>A0A7K1TZJ1</accession>
<proteinExistence type="predicted"/>
<evidence type="ECO:0000313" key="1">
    <source>
        <dbReference type="EMBL" id="MVT07460.1"/>
    </source>
</evidence>
<dbReference type="AlphaFoldDB" id="A0A7K1TZJ1"/>
<dbReference type="RefSeq" id="WP_157304850.1">
    <property type="nucleotide sequence ID" value="NZ_WRXN01000001.1"/>
</dbReference>
<dbReference type="Proteomes" id="UP000461730">
    <property type="component" value="Unassembled WGS sequence"/>
</dbReference>
<keyword evidence="2" id="KW-1185">Reference proteome</keyword>
<organism evidence="1 2">
    <name type="scientific">Chitinophaga tropicalis</name>
    <dbReference type="NCBI Taxonomy" id="2683588"/>
    <lineage>
        <taxon>Bacteria</taxon>
        <taxon>Pseudomonadati</taxon>
        <taxon>Bacteroidota</taxon>
        <taxon>Chitinophagia</taxon>
        <taxon>Chitinophagales</taxon>
        <taxon>Chitinophagaceae</taxon>
        <taxon>Chitinophaga</taxon>
    </lineage>
</organism>